<feature type="compositionally biased region" description="Low complexity" evidence="1">
    <location>
        <begin position="295"/>
        <end position="306"/>
    </location>
</feature>
<proteinExistence type="predicted"/>
<dbReference type="InParanoid" id="G0V9Z8"/>
<dbReference type="Proteomes" id="UP000001640">
    <property type="component" value="Chromosome 2"/>
</dbReference>
<reference key="2">
    <citation type="submission" date="2011-08" db="EMBL/GenBank/DDBJ databases">
        <title>Genome sequence of Naumovozyma castellii.</title>
        <authorList>
            <person name="Gordon J.L."/>
            <person name="Armisen D."/>
            <person name="Proux-Wera E."/>
            <person name="OhEigeartaigh S.S."/>
            <person name="Byrne K.P."/>
            <person name="Wolfe K.H."/>
        </authorList>
    </citation>
    <scope>NUCLEOTIDE SEQUENCE</scope>
    <source>
        <strain>Type strain:CBS 4309</strain>
    </source>
</reference>
<evidence type="ECO:0000256" key="1">
    <source>
        <dbReference type="SAM" id="MobiDB-lite"/>
    </source>
</evidence>
<name>G0V9Z8_NAUCA</name>
<dbReference type="RefSeq" id="XP_003674856.1">
    <property type="nucleotide sequence ID" value="XM_003674808.1"/>
</dbReference>
<gene>
    <name evidence="2" type="primary">NCAS0B03990</name>
    <name evidence="2" type="ordered locus">NCAS_0B03990</name>
</gene>
<dbReference type="KEGG" id="ncs:NCAS_0B03990"/>
<accession>G0V9Z8</accession>
<dbReference type="HOGENOM" id="CLU_440809_0_0_1"/>
<evidence type="ECO:0000313" key="2">
    <source>
        <dbReference type="EMBL" id="CCC68483.1"/>
    </source>
</evidence>
<reference evidence="2 3" key="1">
    <citation type="journal article" date="2011" name="Proc. Natl. Acad. Sci. U.S.A.">
        <title>Evolutionary erosion of yeast sex chromosomes by mating-type switching accidents.</title>
        <authorList>
            <person name="Gordon J.L."/>
            <person name="Armisen D."/>
            <person name="Proux-Wera E."/>
            <person name="Oheigeartaigh S.S."/>
            <person name="Byrne K.P."/>
            <person name="Wolfe K.H."/>
        </authorList>
    </citation>
    <scope>NUCLEOTIDE SEQUENCE [LARGE SCALE GENOMIC DNA]</scope>
    <source>
        <strain evidence="3">ATCC 76901 / BCRC 22586 / CBS 4309 / NBRC 1992 / NRRL Y-12630</strain>
    </source>
</reference>
<dbReference type="AlphaFoldDB" id="G0V9Z8"/>
<feature type="region of interest" description="Disordered" evidence="1">
    <location>
        <begin position="295"/>
        <end position="316"/>
    </location>
</feature>
<sequence>MSQLPPADATLQQKHSKRTPSLVSTAKWKISDYCNKSPVRNTATDKNATVAIADQAMKMNNVIQKSPKKESKDNSKKKATSQRVFVKYSFEKSNEEILPRKLATTAPEETKPTKRKFSKKGILKMFSSSRKDPINVPENENIHPNDATISKTAILNDTVSINQQNINLYLSRQKSSNDLESPYHNFIQAGTPMNQELLTDNQILFPSVSTAHEPNHQPILEIPISRRPTLGISEENDAAIAFNRIHSAEPFPIEERMDAIRAFSKITNKRSQSLSQVPTMKSNIQKNRNMSVTSVSSNMSNLSKYSPLGTVTPGRRRSSVQRHSFYRSSKEWLSLYNIHDHVETQQDETFLDTSLPRDTKICIRKKQPGSISELNKTSMVNITTAESPGYPLQTSFVRPSIDPNSVITPTRTEFSFNTNITLDGVENSGYDPILDLLSPTTNDSVTTEMIPSADFQNNENISQVDLGNFDLHLEMKKKRSEGLELMNTVPGNFGITDETFQNRYNSNGFVPDALNSTSNINSSSTTMTDANTIVPTTTASTSVEESTQFSTMADKNFLISNDLPGAYSEFDFDNPNSFFHEQCRLINDGSVLRNYSDTQFANELNYLNNGENFETNMENS</sequence>
<dbReference type="EMBL" id="HE576753">
    <property type="protein sequence ID" value="CCC68483.1"/>
    <property type="molecule type" value="Genomic_DNA"/>
</dbReference>
<feature type="region of interest" description="Disordered" evidence="1">
    <location>
        <begin position="1"/>
        <end position="23"/>
    </location>
</feature>
<keyword evidence="3" id="KW-1185">Reference proteome</keyword>
<dbReference type="GeneID" id="96902042"/>
<organism evidence="2 3">
    <name type="scientific">Naumovozyma castellii</name>
    <name type="common">Yeast</name>
    <name type="synonym">Saccharomyces castellii</name>
    <dbReference type="NCBI Taxonomy" id="27288"/>
    <lineage>
        <taxon>Eukaryota</taxon>
        <taxon>Fungi</taxon>
        <taxon>Dikarya</taxon>
        <taxon>Ascomycota</taxon>
        <taxon>Saccharomycotina</taxon>
        <taxon>Saccharomycetes</taxon>
        <taxon>Saccharomycetales</taxon>
        <taxon>Saccharomycetaceae</taxon>
        <taxon>Naumovozyma</taxon>
    </lineage>
</organism>
<protein>
    <submittedName>
        <fullName evidence="2">Uncharacterized protein</fullName>
    </submittedName>
</protein>
<evidence type="ECO:0000313" key="3">
    <source>
        <dbReference type="Proteomes" id="UP000001640"/>
    </source>
</evidence>